<keyword evidence="3 4" id="KW-0326">Glycosidase</keyword>
<dbReference type="Proteomes" id="UP001620626">
    <property type="component" value="Unassembled WGS sequence"/>
</dbReference>
<accession>A0ABD2JEH2</accession>
<keyword evidence="8" id="KW-1185">Reference proteome</keyword>
<name>A0ABD2JEH2_9BILA</name>
<dbReference type="GO" id="GO:0016798">
    <property type="term" value="F:hydrolase activity, acting on glycosyl bonds"/>
    <property type="evidence" value="ECO:0007669"/>
    <property type="project" value="UniProtKB-KW"/>
</dbReference>
<evidence type="ECO:0000259" key="6">
    <source>
        <dbReference type="Pfam" id="PF00150"/>
    </source>
</evidence>
<dbReference type="SUPFAM" id="SSF51445">
    <property type="entry name" value="(Trans)glycosidases"/>
    <property type="match status" value="1"/>
</dbReference>
<evidence type="ECO:0000313" key="8">
    <source>
        <dbReference type="Proteomes" id="UP001620626"/>
    </source>
</evidence>
<keyword evidence="5" id="KW-0732">Signal</keyword>
<feature type="domain" description="Glycoside hydrolase family 5" evidence="6">
    <location>
        <begin position="80"/>
        <end position="273"/>
    </location>
</feature>
<dbReference type="InterPro" id="IPR017853">
    <property type="entry name" value="GH"/>
</dbReference>
<protein>
    <recommendedName>
        <fullName evidence="6">Glycoside hydrolase family 5 domain-containing protein</fullName>
    </recommendedName>
</protein>
<proteinExistence type="inferred from homology"/>
<comment type="similarity">
    <text evidence="1 4">Belongs to the glycosyl hydrolase 5 (cellulase A) family.</text>
</comment>
<feature type="signal peptide" evidence="5">
    <location>
        <begin position="1"/>
        <end position="22"/>
    </location>
</feature>
<evidence type="ECO:0000256" key="2">
    <source>
        <dbReference type="ARBA" id="ARBA00022801"/>
    </source>
</evidence>
<keyword evidence="2 4" id="KW-0378">Hydrolase</keyword>
<evidence type="ECO:0000256" key="4">
    <source>
        <dbReference type="RuleBase" id="RU361153"/>
    </source>
</evidence>
<evidence type="ECO:0000256" key="5">
    <source>
        <dbReference type="SAM" id="SignalP"/>
    </source>
</evidence>
<dbReference type="EMBL" id="JBICBT010000992">
    <property type="protein sequence ID" value="KAL3088977.1"/>
    <property type="molecule type" value="Genomic_DNA"/>
</dbReference>
<dbReference type="Gene3D" id="3.20.20.80">
    <property type="entry name" value="Glycosidases"/>
    <property type="match status" value="1"/>
</dbReference>
<gene>
    <name evidence="7" type="ORF">niasHT_029228</name>
</gene>
<feature type="chain" id="PRO_5044771626" description="Glycoside hydrolase family 5 domain-containing protein" evidence="5">
    <location>
        <begin position="23"/>
        <end position="502"/>
    </location>
</feature>
<comment type="caution">
    <text evidence="7">The sequence shown here is derived from an EMBL/GenBank/DDBJ whole genome shotgun (WGS) entry which is preliminary data.</text>
</comment>
<evidence type="ECO:0000256" key="3">
    <source>
        <dbReference type="ARBA" id="ARBA00023295"/>
    </source>
</evidence>
<evidence type="ECO:0000256" key="1">
    <source>
        <dbReference type="ARBA" id="ARBA00005641"/>
    </source>
</evidence>
<dbReference type="Pfam" id="PF00150">
    <property type="entry name" value="Cellulase"/>
    <property type="match status" value="1"/>
</dbReference>
<evidence type="ECO:0000313" key="7">
    <source>
        <dbReference type="EMBL" id="KAL3088977.1"/>
    </source>
</evidence>
<dbReference type="AlphaFoldDB" id="A0ABD2JEH2"/>
<organism evidence="7 8">
    <name type="scientific">Heterodera trifolii</name>
    <dbReference type="NCBI Taxonomy" id="157864"/>
    <lineage>
        <taxon>Eukaryota</taxon>
        <taxon>Metazoa</taxon>
        <taxon>Ecdysozoa</taxon>
        <taxon>Nematoda</taxon>
        <taxon>Chromadorea</taxon>
        <taxon>Rhabditida</taxon>
        <taxon>Tylenchina</taxon>
        <taxon>Tylenchomorpha</taxon>
        <taxon>Tylenchoidea</taxon>
        <taxon>Heteroderidae</taxon>
        <taxon>Heteroderinae</taxon>
        <taxon>Heterodera</taxon>
    </lineage>
</organism>
<reference evidence="7 8" key="1">
    <citation type="submission" date="2024-10" db="EMBL/GenBank/DDBJ databases">
        <authorList>
            <person name="Kim D."/>
        </authorList>
    </citation>
    <scope>NUCLEOTIDE SEQUENCE [LARGE SCALE GENOMIC DNA]</scope>
    <source>
        <strain evidence="7">BH-2024</strain>
    </source>
</reference>
<sequence length="502" mass="55819">MFVVAQMAPLTLALLLITLLTAYDRCAVALTAGLGNGINMQPSYYNSGKVSLGLSQLKTLAPKVKTVRIEVEPFIPISLAKQWISEAAKNGFSIIVTYHKSTVLGSNDANELQQAANWWKTNYKSLAQSGTFVLNLMNEWGDHTITSSAYATAVNNALKIVRQVYRGTVIIDAPGWGQEAQTVKNAILGIGGAKIADTKIIPSLHLYPGGYNQQKNRWVDKSDIDDLAKAGRSLIIGEFGSLPPQNGGSDWAGIVSYAKSKGYTVLGWAWNGDGAYGMNMAQPSWSDQPTATTFTKSSYFNTIYNLFFEYRRAFRTVFLPASTDNHPHFVRIFHPKNGQKSKQVKMAPAPRGEKFCVKTAAKMAEEYAAQLKRKQEIQFLIQSFLICGFLEVQNLTFAWTPSLFSSLDGQWPFLVTFSENWISILLNSISPIILFSFNIDVRRIVRQLFVPFFLSFRCPFCAADRSPPAGVVQVRHLPTAARFVAARHHRQVQQCPSQFFVT</sequence>
<dbReference type="InterPro" id="IPR001547">
    <property type="entry name" value="Glyco_hydro_5"/>
</dbReference>